<dbReference type="InParanoid" id="K1PL74"/>
<dbReference type="KEGG" id="crg:105341389"/>
<evidence type="ECO:0000259" key="4">
    <source>
        <dbReference type="Pfam" id="PF26091"/>
    </source>
</evidence>
<protein>
    <recommendedName>
        <fullName evidence="2">Coiled-coil domain-containing protein 43</fullName>
    </recommendedName>
</protein>
<organism evidence="5">
    <name type="scientific">Magallana gigas</name>
    <name type="common">Pacific oyster</name>
    <name type="synonym">Crassostrea gigas</name>
    <dbReference type="NCBI Taxonomy" id="29159"/>
    <lineage>
        <taxon>Eukaryota</taxon>
        <taxon>Metazoa</taxon>
        <taxon>Spiralia</taxon>
        <taxon>Lophotrochozoa</taxon>
        <taxon>Mollusca</taxon>
        <taxon>Bivalvia</taxon>
        <taxon>Autobranchia</taxon>
        <taxon>Pteriomorphia</taxon>
        <taxon>Ostreida</taxon>
        <taxon>Ostreoidea</taxon>
        <taxon>Ostreidae</taxon>
        <taxon>Magallana</taxon>
    </lineage>
</organism>
<evidence type="ECO:0000256" key="3">
    <source>
        <dbReference type="ARBA" id="ARBA00023054"/>
    </source>
</evidence>
<sequence length="208" mass="23752">MAAASVSFEDWLGERLTSLNPEVDTEVFVTYITGILETETDEEDTRESILGILGEVLEEEKETVMCDEIVQRWNQEHSKQAKAETDTSTLATQLSEILENQKIESVKPKEKSADEIARKEAILAQYGAVSDGETDDDEDPGGGNAGKLEKNDNAEAVTRAVQEQREQSKQEYEKKKEKDKQDREQQKQKEKDRKETEKKRTQKGERRR</sequence>
<feature type="domain" description="CCDC43 PWI-like" evidence="4">
    <location>
        <begin position="3"/>
        <end position="79"/>
    </location>
</feature>
<name>K1PL74_MAGGI</name>
<dbReference type="HOGENOM" id="CLU_079381_0_0_1"/>
<dbReference type="Pfam" id="PF26091">
    <property type="entry name" value="PWI_CCDC43"/>
    <property type="match status" value="1"/>
</dbReference>
<dbReference type="OrthoDB" id="2187466at2759"/>
<dbReference type="InterPro" id="IPR037666">
    <property type="entry name" value="CCDC43"/>
</dbReference>
<comment type="similarity">
    <text evidence="1">Belongs to the CCDC43 family.</text>
</comment>
<evidence type="ECO:0000256" key="2">
    <source>
        <dbReference type="ARBA" id="ARBA00016648"/>
    </source>
</evidence>
<dbReference type="FunCoup" id="K1PL74">
    <property type="interactions" value="569"/>
</dbReference>
<reference evidence="5" key="1">
    <citation type="journal article" date="2012" name="Nature">
        <title>The oyster genome reveals stress adaptation and complexity of shell formation.</title>
        <authorList>
            <person name="Zhang G."/>
            <person name="Fang X."/>
            <person name="Guo X."/>
            <person name="Li L."/>
            <person name="Luo R."/>
            <person name="Xu F."/>
            <person name="Yang P."/>
            <person name="Zhang L."/>
            <person name="Wang X."/>
            <person name="Qi H."/>
            <person name="Xiong Z."/>
            <person name="Que H."/>
            <person name="Xie Y."/>
            <person name="Holland P.W."/>
            <person name="Paps J."/>
            <person name="Zhu Y."/>
            <person name="Wu F."/>
            <person name="Chen Y."/>
            <person name="Wang J."/>
            <person name="Peng C."/>
            <person name="Meng J."/>
            <person name="Yang L."/>
            <person name="Liu J."/>
            <person name="Wen B."/>
            <person name="Zhang N."/>
            <person name="Huang Z."/>
            <person name="Zhu Q."/>
            <person name="Feng Y."/>
            <person name="Mount A."/>
            <person name="Hedgecock D."/>
            <person name="Xu Z."/>
            <person name="Liu Y."/>
            <person name="Domazet-Loso T."/>
            <person name="Du Y."/>
            <person name="Sun X."/>
            <person name="Zhang S."/>
            <person name="Liu B."/>
            <person name="Cheng P."/>
            <person name="Jiang X."/>
            <person name="Li J."/>
            <person name="Fan D."/>
            <person name="Wang W."/>
            <person name="Fu W."/>
            <person name="Wang T."/>
            <person name="Wang B."/>
            <person name="Zhang J."/>
            <person name="Peng Z."/>
            <person name="Li Y."/>
            <person name="Li N."/>
            <person name="Wang J."/>
            <person name="Chen M."/>
            <person name="He Y."/>
            <person name="Tan F."/>
            <person name="Song X."/>
            <person name="Zheng Q."/>
            <person name="Huang R."/>
            <person name="Yang H."/>
            <person name="Du X."/>
            <person name="Chen L."/>
            <person name="Yang M."/>
            <person name="Gaffney P.M."/>
            <person name="Wang S."/>
            <person name="Luo L."/>
            <person name="She Z."/>
            <person name="Ming Y."/>
            <person name="Huang W."/>
            <person name="Zhang S."/>
            <person name="Huang B."/>
            <person name="Zhang Y."/>
            <person name="Qu T."/>
            <person name="Ni P."/>
            <person name="Miao G."/>
            <person name="Wang J."/>
            <person name="Wang Q."/>
            <person name="Steinberg C.E."/>
            <person name="Wang H."/>
            <person name="Li N."/>
            <person name="Qian L."/>
            <person name="Zhang G."/>
            <person name="Li Y."/>
            <person name="Yang H."/>
            <person name="Liu X."/>
            <person name="Wang J."/>
            <person name="Yin Y."/>
            <person name="Wang J."/>
        </authorList>
    </citation>
    <scope>NUCLEOTIDE SEQUENCE [LARGE SCALE GENOMIC DNA]</scope>
    <source>
        <strain evidence="5">05x7-T-G4-1.051#20</strain>
    </source>
</reference>
<evidence type="ECO:0000313" key="5">
    <source>
        <dbReference type="EMBL" id="EKC19534.1"/>
    </source>
</evidence>
<dbReference type="PANTHER" id="PTHR31684:SF2">
    <property type="entry name" value="COILED-COIL DOMAIN-CONTAINING PROTEIN 43"/>
    <property type="match status" value="1"/>
</dbReference>
<gene>
    <name evidence="5" type="ORF">CGI_10008333</name>
</gene>
<dbReference type="InterPro" id="IPR058771">
    <property type="entry name" value="PWI_CCDC43"/>
</dbReference>
<dbReference type="AlphaFoldDB" id="K1PL74"/>
<dbReference type="PANTHER" id="PTHR31684">
    <property type="entry name" value="COILED-COIL DOMAIN-CONTAINING PROTEIN 43"/>
    <property type="match status" value="1"/>
</dbReference>
<evidence type="ECO:0000256" key="1">
    <source>
        <dbReference type="ARBA" id="ARBA00005305"/>
    </source>
</evidence>
<proteinExistence type="inferred from homology"/>
<accession>K1PL74</accession>
<keyword evidence="3" id="KW-0175">Coiled coil</keyword>
<dbReference type="EMBL" id="JH817677">
    <property type="protein sequence ID" value="EKC19534.1"/>
    <property type="molecule type" value="Genomic_DNA"/>
</dbReference>